<evidence type="ECO:0000259" key="12">
    <source>
        <dbReference type="PROSITE" id="PS51745"/>
    </source>
</evidence>
<gene>
    <name evidence="13" type="primary">ARF7</name>
</gene>
<protein>
    <recommendedName>
        <fullName evidence="9">Auxin response factor</fullName>
    </recommendedName>
</protein>
<dbReference type="PANTHER" id="PTHR31384:SF102">
    <property type="entry name" value="AUXIN RESPONSE FACTOR 4"/>
    <property type="match status" value="1"/>
</dbReference>
<dbReference type="InterPro" id="IPR010525">
    <property type="entry name" value="ARF_dom"/>
</dbReference>
<dbReference type="FunFam" id="2.40.330.10:FF:000001">
    <property type="entry name" value="Auxin response factor"/>
    <property type="match status" value="1"/>
</dbReference>
<dbReference type="InterPro" id="IPR044835">
    <property type="entry name" value="ARF_plant"/>
</dbReference>
<reference evidence="13" key="1">
    <citation type="submission" date="2015-04" db="EMBL/GenBank/DDBJ databases">
        <title>Identification and expression of Aux/IAA, ARF and LBD family transcription factors in ramie (Boehmeria nivea L. Gaud).</title>
        <authorList>
            <person name="Huang X."/>
        </authorList>
    </citation>
    <scope>NUCLEOTIDE SEQUENCE</scope>
</reference>
<dbReference type="SUPFAM" id="SSF101936">
    <property type="entry name" value="DNA-binding pseudobarrel domain"/>
    <property type="match status" value="1"/>
</dbReference>
<dbReference type="Pfam" id="PF06507">
    <property type="entry name" value="ARF_AD"/>
    <property type="match status" value="1"/>
</dbReference>
<comment type="similarity">
    <text evidence="2 9">Belongs to the ARF family.</text>
</comment>
<evidence type="ECO:0000256" key="2">
    <source>
        <dbReference type="ARBA" id="ARBA00007853"/>
    </source>
</evidence>
<feature type="domain" description="TF-B3" evidence="11">
    <location>
        <begin position="168"/>
        <end position="270"/>
    </location>
</feature>
<dbReference type="CDD" id="cd10017">
    <property type="entry name" value="B3_DNA"/>
    <property type="match status" value="1"/>
</dbReference>
<dbReference type="FunFam" id="3.10.20.90:FF:000047">
    <property type="entry name" value="Auxin response factor"/>
    <property type="match status" value="1"/>
</dbReference>
<keyword evidence="5 9" id="KW-0238">DNA-binding</keyword>
<dbReference type="PANTHER" id="PTHR31384">
    <property type="entry name" value="AUXIN RESPONSE FACTOR 4-RELATED"/>
    <property type="match status" value="1"/>
</dbReference>
<organism evidence="13">
    <name type="scientific">Boehmeria nivea</name>
    <name type="common">Chinese grass</name>
    <name type="synonym">Urtica nivea</name>
    <dbReference type="NCBI Taxonomy" id="83906"/>
    <lineage>
        <taxon>Eukaryota</taxon>
        <taxon>Viridiplantae</taxon>
        <taxon>Streptophyta</taxon>
        <taxon>Embryophyta</taxon>
        <taxon>Tracheophyta</taxon>
        <taxon>Spermatophyta</taxon>
        <taxon>Magnoliopsida</taxon>
        <taxon>eudicotyledons</taxon>
        <taxon>Gunneridae</taxon>
        <taxon>Pentapetalae</taxon>
        <taxon>rosids</taxon>
        <taxon>fabids</taxon>
        <taxon>Rosales</taxon>
        <taxon>Urticaceae</taxon>
        <taxon>Boehmeria</taxon>
    </lineage>
</organism>
<name>A0A182BLZ1_BOENI</name>
<keyword evidence="8 9" id="KW-0927">Auxin signaling pathway</keyword>
<dbReference type="Gene3D" id="3.10.20.90">
    <property type="entry name" value="Phosphatidylinositol 3-kinase Catalytic Subunit, Chain A, domain 1"/>
    <property type="match status" value="1"/>
</dbReference>
<dbReference type="GO" id="GO:0006355">
    <property type="term" value="P:regulation of DNA-templated transcription"/>
    <property type="evidence" value="ECO:0007669"/>
    <property type="project" value="InterPro"/>
</dbReference>
<comment type="subunit">
    <text evidence="3 9">Homodimers and heterodimers.</text>
</comment>
<evidence type="ECO:0000256" key="9">
    <source>
        <dbReference type="RuleBase" id="RU004561"/>
    </source>
</evidence>
<sequence length="799" mass="88306">MEIDLNHEVVGVAANCNNNNNNEECDKNSCVCCLSSSTSSCSSNSSTSPVSSSIYLELWHACAGPLTSLPKKGNVVVYFPQGHLEQLSFSSPFSPLEIPNFDLKAQIFCKVVNVQLLANKENDEVYTHVTLLPEPELIGTKLEGKELEELGNDEGVGGSPTKSTPHMFCKTLTASDTSTHGGFSVPRRAAEDCFPPLDYKQRRPSQELVAKDLHGVEWRFRHIYRGQPRRHLLTTGWSIFVNQKNLVSGDAVLFLRGENGELRLGIRRAVRPRNGLPDSIVRNQNSYPNILSLVANAVSTKSMFHVFYSPRATHAEFVIPYQKYVKSITNPVAIGTRYKTRFEMEDSPERRCSGVVTGICDLDPYRWPNSKWRCLMVRWDEDIGNNHQERISPWEIDPSVSLPPLSIQSSPRLKKMRTSLQATPPSNPVTAGAGGYLDFEESVRSSKVLQGQENVGFISPVYGCDTVNRALDFEMQPLAHPSLVSTAAKKSTLNEFMRAQPAYTGFAESSRFPKVLQGQEICQLRSLTGKTNFNLGAWAKPSIGSAPFNAYQAAKPGFFPLATDPLQSIYFPYADIHRAGPNPTARANATSFPRENVAVNPYSVQSGVTMNEIGRPKIPNEFKPQENVPALPTLGNNIASPKDDNFGGTTTGCKLFGFSLTGEIANSNSQSSSKRSCTKVHKQGSLVGRAIDLSRLNGYSDLLRELEWLFNMEGLLKDPDKGWRILYTDSENDVMVVGDDPWHEFCNVVSKIHIYTQEEVEKMTLGMTSDDTQSCLEQAPVSKSSSVGQPDSSPTVIRV</sequence>
<dbReference type="PROSITE" id="PS50863">
    <property type="entry name" value="B3"/>
    <property type="match status" value="1"/>
</dbReference>
<dbReference type="SMART" id="SM01019">
    <property type="entry name" value="B3"/>
    <property type="match status" value="1"/>
</dbReference>
<keyword evidence="4 9" id="KW-0805">Transcription regulation</keyword>
<dbReference type="SUPFAM" id="SSF54277">
    <property type="entry name" value="CAD &amp; PB1 domains"/>
    <property type="match status" value="1"/>
</dbReference>
<dbReference type="InterPro" id="IPR053793">
    <property type="entry name" value="PB1-like"/>
</dbReference>
<evidence type="ECO:0000256" key="7">
    <source>
        <dbReference type="ARBA" id="ARBA00023242"/>
    </source>
</evidence>
<feature type="domain" description="PB1" evidence="12">
    <location>
        <begin position="675"/>
        <end position="759"/>
    </location>
</feature>
<feature type="region of interest" description="Disordered" evidence="10">
    <location>
        <begin position="776"/>
        <end position="799"/>
    </location>
</feature>
<evidence type="ECO:0000256" key="4">
    <source>
        <dbReference type="ARBA" id="ARBA00023015"/>
    </source>
</evidence>
<evidence type="ECO:0000313" key="13">
    <source>
        <dbReference type="EMBL" id="AMO02490.1"/>
    </source>
</evidence>
<comment type="subcellular location">
    <subcellularLocation>
        <location evidence="1 9">Nucleus</location>
    </subcellularLocation>
</comment>
<evidence type="ECO:0000256" key="6">
    <source>
        <dbReference type="ARBA" id="ARBA00023163"/>
    </source>
</evidence>
<dbReference type="GO" id="GO:0009734">
    <property type="term" value="P:auxin-activated signaling pathway"/>
    <property type="evidence" value="ECO:0007669"/>
    <property type="project" value="UniProtKB-KW"/>
</dbReference>
<dbReference type="PROSITE" id="PS51745">
    <property type="entry name" value="PB1"/>
    <property type="match status" value="1"/>
</dbReference>
<dbReference type="InterPro" id="IPR015300">
    <property type="entry name" value="DNA-bd_pseudobarrel_sf"/>
</dbReference>
<dbReference type="EMBL" id="KR072641">
    <property type="protein sequence ID" value="AMO02490.1"/>
    <property type="molecule type" value="mRNA"/>
</dbReference>
<dbReference type="GO" id="GO:0005634">
    <property type="term" value="C:nucleus"/>
    <property type="evidence" value="ECO:0007669"/>
    <property type="project" value="UniProtKB-SubCell"/>
</dbReference>
<evidence type="ECO:0000256" key="3">
    <source>
        <dbReference type="ARBA" id="ARBA00011726"/>
    </source>
</evidence>
<dbReference type="FunFam" id="2.30.30.1040:FF:000001">
    <property type="entry name" value="Auxin response factor"/>
    <property type="match status" value="1"/>
</dbReference>
<dbReference type="Gene3D" id="2.40.330.10">
    <property type="entry name" value="DNA-binding pseudobarrel domain"/>
    <property type="match status" value="1"/>
</dbReference>
<evidence type="ECO:0000256" key="1">
    <source>
        <dbReference type="ARBA" id="ARBA00004123"/>
    </source>
</evidence>
<dbReference type="GO" id="GO:0003677">
    <property type="term" value="F:DNA binding"/>
    <property type="evidence" value="ECO:0007669"/>
    <property type="project" value="UniProtKB-KW"/>
</dbReference>
<proteinExistence type="evidence at transcript level"/>
<accession>A0A182BLZ1</accession>
<keyword evidence="6 9" id="KW-0804">Transcription</keyword>
<dbReference type="AlphaFoldDB" id="A0A182BLZ1"/>
<dbReference type="Gene3D" id="2.30.30.1040">
    <property type="match status" value="1"/>
</dbReference>
<comment type="function">
    <text evidence="9">Auxin response factors (ARFs) are transcriptional factors that bind specifically to the DNA sequence 5'-TGTCTC-3' found in the auxin-responsive promoter elements (AuxREs).</text>
</comment>
<evidence type="ECO:0000256" key="8">
    <source>
        <dbReference type="ARBA" id="ARBA00023294"/>
    </source>
</evidence>
<dbReference type="Pfam" id="PF02362">
    <property type="entry name" value="B3"/>
    <property type="match status" value="1"/>
</dbReference>
<evidence type="ECO:0000259" key="11">
    <source>
        <dbReference type="PROSITE" id="PS50863"/>
    </source>
</evidence>
<keyword evidence="7 9" id="KW-0539">Nucleus</keyword>
<evidence type="ECO:0000256" key="5">
    <source>
        <dbReference type="ARBA" id="ARBA00023125"/>
    </source>
</evidence>
<dbReference type="InterPro" id="IPR003340">
    <property type="entry name" value="B3_DNA-bd"/>
</dbReference>
<evidence type="ECO:0000256" key="10">
    <source>
        <dbReference type="SAM" id="MobiDB-lite"/>
    </source>
</evidence>